<comment type="similarity">
    <text evidence="1">Belongs to the universal ribosomal protein uL23 family.</text>
</comment>
<dbReference type="InterPro" id="IPR013025">
    <property type="entry name" value="Ribosomal_uL23-like"/>
</dbReference>
<gene>
    <name evidence="6" type="ORF">ALECFALPRED_007650</name>
</gene>
<evidence type="ECO:0000256" key="2">
    <source>
        <dbReference type="ARBA" id="ARBA00022980"/>
    </source>
</evidence>
<evidence type="ECO:0000256" key="1">
    <source>
        <dbReference type="ARBA" id="ARBA00006700"/>
    </source>
</evidence>
<protein>
    <recommendedName>
        <fullName evidence="4">Large ribosomal subunit protein uL23m</fullName>
    </recommendedName>
</protein>
<dbReference type="AlphaFoldDB" id="A0A8H3EUB2"/>
<proteinExistence type="inferred from homology"/>
<dbReference type="Proteomes" id="UP000664203">
    <property type="component" value="Unassembled WGS sequence"/>
</dbReference>
<dbReference type="GO" id="GO:0003735">
    <property type="term" value="F:structural constituent of ribosome"/>
    <property type="evidence" value="ECO:0007669"/>
    <property type="project" value="InterPro"/>
</dbReference>
<feature type="region of interest" description="Disordered" evidence="5">
    <location>
        <begin position="22"/>
        <end position="48"/>
    </location>
</feature>
<dbReference type="InterPro" id="IPR012678">
    <property type="entry name" value="Ribosomal_uL23/eL15/eS24_sf"/>
</dbReference>
<feature type="region of interest" description="Disordered" evidence="5">
    <location>
        <begin position="132"/>
        <end position="185"/>
    </location>
</feature>
<evidence type="ECO:0000256" key="5">
    <source>
        <dbReference type="SAM" id="MobiDB-lite"/>
    </source>
</evidence>
<feature type="region of interest" description="Disordered" evidence="5">
    <location>
        <begin position="202"/>
        <end position="221"/>
    </location>
</feature>
<dbReference type="EMBL" id="CAJPDR010000051">
    <property type="protein sequence ID" value="CAF9911790.1"/>
    <property type="molecule type" value="Genomic_DNA"/>
</dbReference>
<sequence length="221" mass="25313">MNVNAANALIRSTTLTTIPRVRPNPARLRKPSPLPLRPLEPDRFRPPRGEKQIFLPNFTLALLRTPTQPPHFASFLTPLWLNKLDLKDYLYHLYGVQVLRVRSYVIQGKVRRDQRNGRVRRASAQKKMTVEMVQGQQGQGPFVWPEEPQKPDAKDAERRYQQEQTKRQQPDERLKSEPADAKGLKERARALLAGKVRWRPSWEEHGGATAMAMGREGQAGG</sequence>
<evidence type="ECO:0000256" key="4">
    <source>
        <dbReference type="ARBA" id="ARBA00039977"/>
    </source>
</evidence>
<dbReference type="GO" id="GO:0032543">
    <property type="term" value="P:mitochondrial translation"/>
    <property type="evidence" value="ECO:0007669"/>
    <property type="project" value="TreeGrafter"/>
</dbReference>
<feature type="compositionally biased region" description="Basic and acidic residues" evidence="5">
    <location>
        <begin position="39"/>
        <end position="48"/>
    </location>
</feature>
<keyword evidence="7" id="KW-1185">Reference proteome</keyword>
<reference evidence="6" key="1">
    <citation type="submission" date="2021-03" db="EMBL/GenBank/DDBJ databases">
        <authorList>
            <person name="Tagirdzhanova G."/>
        </authorList>
    </citation>
    <scope>NUCLEOTIDE SEQUENCE</scope>
</reference>
<evidence type="ECO:0000256" key="3">
    <source>
        <dbReference type="ARBA" id="ARBA00023274"/>
    </source>
</evidence>
<dbReference type="SUPFAM" id="SSF54189">
    <property type="entry name" value="Ribosomal proteins S24e, L23 and L15e"/>
    <property type="match status" value="1"/>
</dbReference>
<dbReference type="PANTHER" id="PTHR12059">
    <property type="entry name" value="RIBOSOMAL PROTEIN L23-RELATED"/>
    <property type="match status" value="1"/>
</dbReference>
<dbReference type="InterPro" id="IPR012677">
    <property type="entry name" value="Nucleotide-bd_a/b_plait_sf"/>
</dbReference>
<name>A0A8H3EUB2_9LECA</name>
<evidence type="ECO:0000313" key="6">
    <source>
        <dbReference type="EMBL" id="CAF9911790.1"/>
    </source>
</evidence>
<keyword evidence="2" id="KW-0689">Ribosomal protein</keyword>
<keyword evidence="3" id="KW-0687">Ribonucleoprotein</keyword>
<comment type="caution">
    <text evidence="6">The sequence shown here is derived from an EMBL/GenBank/DDBJ whole genome shotgun (WGS) entry which is preliminary data.</text>
</comment>
<dbReference type="Pfam" id="PF00276">
    <property type="entry name" value="Ribosomal_L23"/>
    <property type="match status" value="1"/>
</dbReference>
<organism evidence="6 7">
    <name type="scientific">Alectoria fallacina</name>
    <dbReference type="NCBI Taxonomy" id="1903189"/>
    <lineage>
        <taxon>Eukaryota</taxon>
        <taxon>Fungi</taxon>
        <taxon>Dikarya</taxon>
        <taxon>Ascomycota</taxon>
        <taxon>Pezizomycotina</taxon>
        <taxon>Lecanoromycetes</taxon>
        <taxon>OSLEUM clade</taxon>
        <taxon>Lecanoromycetidae</taxon>
        <taxon>Lecanorales</taxon>
        <taxon>Lecanorineae</taxon>
        <taxon>Parmeliaceae</taxon>
        <taxon>Alectoria</taxon>
    </lineage>
</organism>
<dbReference type="GO" id="GO:0005762">
    <property type="term" value="C:mitochondrial large ribosomal subunit"/>
    <property type="evidence" value="ECO:0007669"/>
    <property type="project" value="TreeGrafter"/>
</dbReference>
<evidence type="ECO:0000313" key="7">
    <source>
        <dbReference type="Proteomes" id="UP000664203"/>
    </source>
</evidence>
<dbReference type="Gene3D" id="3.30.70.330">
    <property type="match status" value="1"/>
</dbReference>
<dbReference type="OrthoDB" id="275582at2759"/>
<accession>A0A8H3EUB2</accession>
<feature type="compositionally biased region" description="Basic and acidic residues" evidence="5">
    <location>
        <begin position="147"/>
        <end position="185"/>
    </location>
</feature>
<dbReference type="PANTHER" id="PTHR12059:SF5">
    <property type="entry name" value="LARGE RIBOSOMAL SUBUNIT PROTEIN UL23M"/>
    <property type="match status" value="1"/>
</dbReference>